<feature type="transmembrane region" description="Helical" evidence="11">
    <location>
        <begin position="12"/>
        <end position="30"/>
    </location>
</feature>
<dbReference type="PROSITE" id="PS50109">
    <property type="entry name" value="HIS_KIN"/>
    <property type="match status" value="1"/>
</dbReference>
<dbReference type="PANTHER" id="PTHR45436">
    <property type="entry name" value="SENSOR HISTIDINE KINASE YKOH"/>
    <property type="match status" value="1"/>
</dbReference>
<dbReference type="SUPFAM" id="SSF47384">
    <property type="entry name" value="Homodimeric domain of signal transducing histidine kinase"/>
    <property type="match status" value="1"/>
</dbReference>
<dbReference type="InterPro" id="IPR003594">
    <property type="entry name" value="HATPase_dom"/>
</dbReference>
<evidence type="ECO:0000256" key="11">
    <source>
        <dbReference type="SAM" id="Phobius"/>
    </source>
</evidence>
<dbReference type="SMART" id="SM00387">
    <property type="entry name" value="HATPase_c"/>
    <property type="match status" value="1"/>
</dbReference>
<dbReference type="CDD" id="cd00075">
    <property type="entry name" value="HATPase"/>
    <property type="match status" value="1"/>
</dbReference>
<dbReference type="eggNOG" id="COG2205">
    <property type="taxonomic scope" value="Bacteria"/>
</dbReference>
<proteinExistence type="predicted"/>
<dbReference type="PRINTS" id="PR00344">
    <property type="entry name" value="BCTRLSENSOR"/>
</dbReference>
<evidence type="ECO:0000313" key="14">
    <source>
        <dbReference type="EMBL" id="EGJ71992.1"/>
    </source>
</evidence>
<dbReference type="InterPro" id="IPR050428">
    <property type="entry name" value="TCS_sensor_his_kinase"/>
</dbReference>
<dbReference type="GO" id="GO:0005886">
    <property type="term" value="C:plasma membrane"/>
    <property type="evidence" value="ECO:0007669"/>
    <property type="project" value="TreeGrafter"/>
</dbReference>
<dbReference type="Proteomes" id="UP000018439">
    <property type="component" value="Chromosome"/>
</dbReference>
<keyword evidence="10 11" id="KW-0472">Membrane</keyword>
<evidence type="ECO:0000313" key="15">
    <source>
        <dbReference type="Proteomes" id="UP000018439"/>
    </source>
</evidence>
<sequence>MKIQTRLTLLHSTLFASLFIGLGLIIFLLYSQFVKQTIYKQLEQSSFITALFYLEEDELNKDDFDKVRKQFHEYVTNSYYQVYNVQDEVRYGDTHDSIHPSILNQVRESKKLRFDTDDFYCYGIFYEDNEGDFVVIAKENKKILYSQLHLLALLLLIGFLTGTFLIVLLSRWGAHIAYRPIRKVIQQVQDLSLSQEKDIQIQSPHTYDELEELINTFNSLLSRISESLIIQKNFAKYVTHEFKTPLASIIGNLEVFSLKERTPKEYQEIAYKLIDEVNSLNDILNTLLIISDLKEERQNNEQEYRVDELLWSILAKIKATHPSAKITIDLSIPPEKENLLYIQTDKTQLLMALVNLIENAIKYSPADKAISLHLYEQEEKLCLSITDQGIGIPQNQIEQISKPFFRADNSNQKQGSGIGLSIALRILDKNEINYQIHSSMNQGTTVTLRFA</sequence>
<dbReference type="Gene3D" id="1.10.287.130">
    <property type="match status" value="1"/>
</dbReference>
<dbReference type="OrthoDB" id="594725at2"/>
<dbReference type="CDD" id="cd06225">
    <property type="entry name" value="HAMP"/>
    <property type="match status" value="1"/>
</dbReference>
<evidence type="ECO:0000256" key="5">
    <source>
        <dbReference type="ARBA" id="ARBA00022679"/>
    </source>
</evidence>
<dbReference type="AlphaFoldDB" id="F3ZRQ3"/>
<keyword evidence="4" id="KW-0597">Phosphoprotein</keyword>
<dbReference type="Gene3D" id="3.30.565.10">
    <property type="entry name" value="Histidine kinase-like ATPase, C-terminal domain"/>
    <property type="match status" value="1"/>
</dbReference>
<keyword evidence="6 11" id="KW-0812">Transmembrane</keyword>
<dbReference type="EC" id="2.7.13.3" evidence="3"/>
<dbReference type="InterPro" id="IPR036890">
    <property type="entry name" value="HATPase_C_sf"/>
</dbReference>
<evidence type="ECO:0000256" key="7">
    <source>
        <dbReference type="ARBA" id="ARBA00022777"/>
    </source>
</evidence>
<evidence type="ECO:0000256" key="1">
    <source>
        <dbReference type="ARBA" id="ARBA00000085"/>
    </source>
</evidence>
<dbReference type="EMBL" id="CM001167">
    <property type="protein sequence ID" value="EGJ71992.1"/>
    <property type="molecule type" value="Genomic_DNA"/>
</dbReference>
<dbReference type="CDD" id="cd00082">
    <property type="entry name" value="HisKA"/>
    <property type="match status" value="1"/>
</dbReference>
<dbReference type="Gene3D" id="6.10.340.10">
    <property type="match status" value="1"/>
</dbReference>
<dbReference type="SMART" id="SM00388">
    <property type="entry name" value="HisKA"/>
    <property type="match status" value="1"/>
</dbReference>
<keyword evidence="7 14" id="KW-0418">Kinase</keyword>
<dbReference type="Pfam" id="PF00512">
    <property type="entry name" value="HisKA"/>
    <property type="match status" value="1"/>
</dbReference>
<gene>
    <name evidence="14" type="ORF">Bcop_1804</name>
</gene>
<protein>
    <recommendedName>
        <fullName evidence="3">histidine kinase</fullName>
        <ecNumber evidence="3">2.7.13.3</ecNumber>
    </recommendedName>
</protein>
<keyword evidence="8 11" id="KW-1133">Transmembrane helix</keyword>
<dbReference type="STRING" id="679937.Bcop_1804"/>
<dbReference type="HOGENOM" id="CLU_000445_89_6_10"/>
<evidence type="ECO:0000256" key="2">
    <source>
        <dbReference type="ARBA" id="ARBA00004370"/>
    </source>
</evidence>
<evidence type="ECO:0000259" key="13">
    <source>
        <dbReference type="PROSITE" id="PS50885"/>
    </source>
</evidence>
<feature type="transmembrane region" description="Helical" evidence="11">
    <location>
        <begin position="148"/>
        <end position="172"/>
    </location>
</feature>
<dbReference type="PANTHER" id="PTHR45436:SF5">
    <property type="entry name" value="SENSOR HISTIDINE KINASE TRCS"/>
    <property type="match status" value="1"/>
</dbReference>
<accession>F3ZRQ3</accession>
<name>F3ZRQ3_9BACE</name>
<dbReference type="InterPro" id="IPR003661">
    <property type="entry name" value="HisK_dim/P_dom"/>
</dbReference>
<dbReference type="GO" id="GO:0000155">
    <property type="term" value="F:phosphorelay sensor kinase activity"/>
    <property type="evidence" value="ECO:0007669"/>
    <property type="project" value="InterPro"/>
</dbReference>
<evidence type="ECO:0000259" key="12">
    <source>
        <dbReference type="PROSITE" id="PS50109"/>
    </source>
</evidence>
<dbReference type="PROSITE" id="PS50885">
    <property type="entry name" value="HAMP"/>
    <property type="match status" value="1"/>
</dbReference>
<dbReference type="InterPro" id="IPR004358">
    <property type="entry name" value="Sig_transdc_His_kin-like_C"/>
</dbReference>
<evidence type="ECO:0000256" key="9">
    <source>
        <dbReference type="ARBA" id="ARBA00023012"/>
    </source>
</evidence>
<evidence type="ECO:0000256" key="4">
    <source>
        <dbReference type="ARBA" id="ARBA00022553"/>
    </source>
</evidence>
<keyword evidence="5" id="KW-0808">Transferase</keyword>
<dbReference type="SUPFAM" id="SSF55874">
    <property type="entry name" value="ATPase domain of HSP90 chaperone/DNA topoisomerase II/histidine kinase"/>
    <property type="match status" value="1"/>
</dbReference>
<evidence type="ECO:0000256" key="8">
    <source>
        <dbReference type="ARBA" id="ARBA00022989"/>
    </source>
</evidence>
<comment type="subcellular location">
    <subcellularLocation>
        <location evidence="2">Membrane</location>
    </subcellularLocation>
</comment>
<keyword evidence="9" id="KW-0902">Two-component regulatory system</keyword>
<dbReference type="Pfam" id="PF02518">
    <property type="entry name" value="HATPase_c"/>
    <property type="match status" value="1"/>
</dbReference>
<dbReference type="InterPro" id="IPR036097">
    <property type="entry name" value="HisK_dim/P_sf"/>
</dbReference>
<feature type="domain" description="HAMP" evidence="13">
    <location>
        <begin position="179"/>
        <end position="229"/>
    </location>
</feature>
<evidence type="ECO:0000256" key="10">
    <source>
        <dbReference type="ARBA" id="ARBA00023136"/>
    </source>
</evidence>
<feature type="domain" description="Histidine kinase" evidence="12">
    <location>
        <begin position="237"/>
        <end position="451"/>
    </location>
</feature>
<evidence type="ECO:0000256" key="6">
    <source>
        <dbReference type="ARBA" id="ARBA00022692"/>
    </source>
</evidence>
<organism evidence="14 15">
    <name type="scientific">Bacteroides coprosuis DSM 18011</name>
    <dbReference type="NCBI Taxonomy" id="679937"/>
    <lineage>
        <taxon>Bacteria</taxon>
        <taxon>Pseudomonadati</taxon>
        <taxon>Bacteroidota</taxon>
        <taxon>Bacteroidia</taxon>
        <taxon>Bacteroidales</taxon>
        <taxon>Bacteroidaceae</taxon>
        <taxon>Bacteroides</taxon>
    </lineage>
</organism>
<comment type="catalytic activity">
    <reaction evidence="1">
        <text>ATP + protein L-histidine = ADP + protein N-phospho-L-histidine.</text>
        <dbReference type="EC" id="2.7.13.3"/>
    </reaction>
</comment>
<dbReference type="InterPro" id="IPR003660">
    <property type="entry name" value="HAMP_dom"/>
</dbReference>
<keyword evidence="15" id="KW-1185">Reference proteome</keyword>
<evidence type="ECO:0000256" key="3">
    <source>
        <dbReference type="ARBA" id="ARBA00012438"/>
    </source>
</evidence>
<reference evidence="14 15" key="1">
    <citation type="journal article" date="2011" name="Stand. Genomic Sci.">
        <title>Non-contiguous finished genome sequence of Bacteroides coprosuis type strain (PC139).</title>
        <authorList>
            <person name="Land M."/>
            <person name="Held B."/>
            <person name="Gronow S."/>
            <person name="Abt B."/>
            <person name="Lucas S."/>
            <person name="Del Rio T.G."/>
            <person name="Nolan M."/>
            <person name="Tice H."/>
            <person name="Cheng J.F."/>
            <person name="Pitluck S."/>
            <person name="Liolios K."/>
            <person name="Pagani I."/>
            <person name="Ivanova N."/>
            <person name="Mavromatis K."/>
            <person name="Mikhailova N."/>
            <person name="Pati A."/>
            <person name="Tapia R."/>
            <person name="Han C."/>
            <person name="Goodwin L."/>
            <person name="Chen A."/>
            <person name="Palaniappan K."/>
            <person name="Hauser L."/>
            <person name="Brambilla E.M."/>
            <person name="Rohde M."/>
            <person name="Goker M."/>
            <person name="Detter J.C."/>
            <person name="Woyke T."/>
            <person name="Bristow J."/>
            <person name="Eisen J.A."/>
            <person name="Markowitz V."/>
            <person name="Hugenholtz P."/>
            <person name="Kyrpides N.C."/>
            <person name="Klenk H.P."/>
            <person name="Lapidus A."/>
        </authorList>
    </citation>
    <scope>NUCLEOTIDE SEQUENCE</scope>
    <source>
        <strain evidence="14 15">DSM 18011</strain>
    </source>
</reference>
<dbReference type="InterPro" id="IPR005467">
    <property type="entry name" value="His_kinase_dom"/>
</dbReference>